<accession>A0A9P6UZI2</accession>
<name>A0A9P6UZI2_9FUNG</name>
<comment type="caution">
    <text evidence="2">The sequence shown here is derived from an EMBL/GenBank/DDBJ whole genome shotgun (WGS) entry which is preliminary data.</text>
</comment>
<sequence length="479" mass="53473">MTPGRHGELLATPLCGQVVHARKCYKRLFFIDLRISPLLKVTVLFRSDDARPLLPAHLSDQGVAALWKRVKRGDTISVHPFAASEDEVSKREHPVYQAVDFTVLKAWPSDYPFPTEPAMGFVGDTSASSAIPRPESITAMTVTIKTENDDPQETGLGAWDEYCKFWINSQRCLKADCRKKHPTGDDYTKAQELWVKERTQIRRERSKLQDDPHAVSSKVPHSQRAFIFCRWLVDTFGVDYLNSGSGVLDVAGGKGEISLFLTHMFGIRSTVVEPNVRRDKPYQRKNLMGVIQRQLDIESGGDGLSFKKLPSLALGPPPSDDEVVDGKGKATAAAGFQESDIGESESAKKERRRLKKLQRDQFTVPRLSTLLDDKFALDYGDMLKGASILIGMHPDQATEPIVDMALKHNKPFAVVPCCVFALDNPHRRLASGGEVNTTLEFIQYLIEKARSSESLHKEFLPFDGMNIVVYRPLSGLGHE</sequence>
<evidence type="ECO:0000256" key="1">
    <source>
        <dbReference type="SAM" id="MobiDB-lite"/>
    </source>
</evidence>
<proteinExistence type="predicted"/>
<evidence type="ECO:0000313" key="2">
    <source>
        <dbReference type="EMBL" id="KAG0329745.1"/>
    </source>
</evidence>
<gene>
    <name evidence="2" type="ORF">BGZ99_000480</name>
</gene>
<dbReference type="OrthoDB" id="7459479at2759"/>
<evidence type="ECO:0008006" key="4">
    <source>
        <dbReference type="Google" id="ProtNLM"/>
    </source>
</evidence>
<dbReference type="AlphaFoldDB" id="A0A9P6UZI2"/>
<evidence type="ECO:0000313" key="3">
    <source>
        <dbReference type="Proteomes" id="UP000738325"/>
    </source>
</evidence>
<reference evidence="2" key="1">
    <citation type="journal article" date="2020" name="Fungal Divers.">
        <title>Resolving the Mortierellaceae phylogeny through synthesis of multi-gene phylogenetics and phylogenomics.</title>
        <authorList>
            <person name="Vandepol N."/>
            <person name="Liber J."/>
            <person name="Desiro A."/>
            <person name="Na H."/>
            <person name="Kennedy M."/>
            <person name="Barry K."/>
            <person name="Grigoriev I.V."/>
            <person name="Miller A.N."/>
            <person name="O'Donnell K."/>
            <person name="Stajich J.E."/>
            <person name="Bonito G."/>
        </authorList>
    </citation>
    <scope>NUCLEOTIDE SEQUENCE</scope>
    <source>
        <strain evidence="2">REB-010B</strain>
    </source>
</reference>
<protein>
    <recommendedName>
        <fullName evidence="4">C3H1-type domain-containing protein</fullName>
    </recommendedName>
</protein>
<dbReference type="PANTHER" id="PTHR36971:SF3">
    <property type="entry name" value="C3H1-TYPE DOMAIN-CONTAINING PROTEIN"/>
    <property type="match status" value="1"/>
</dbReference>
<organism evidence="2 3">
    <name type="scientific">Dissophora globulifera</name>
    <dbReference type="NCBI Taxonomy" id="979702"/>
    <lineage>
        <taxon>Eukaryota</taxon>
        <taxon>Fungi</taxon>
        <taxon>Fungi incertae sedis</taxon>
        <taxon>Mucoromycota</taxon>
        <taxon>Mortierellomycotina</taxon>
        <taxon>Mortierellomycetes</taxon>
        <taxon>Mortierellales</taxon>
        <taxon>Mortierellaceae</taxon>
        <taxon>Dissophora</taxon>
    </lineage>
</organism>
<dbReference type="PANTHER" id="PTHR36971">
    <property type="entry name" value="UNNAMED PRODUCT"/>
    <property type="match status" value="1"/>
</dbReference>
<dbReference type="EMBL" id="JAAAIP010000011">
    <property type="protein sequence ID" value="KAG0329745.1"/>
    <property type="molecule type" value="Genomic_DNA"/>
</dbReference>
<dbReference type="Proteomes" id="UP000738325">
    <property type="component" value="Unassembled WGS sequence"/>
</dbReference>
<feature type="region of interest" description="Disordered" evidence="1">
    <location>
        <begin position="313"/>
        <end position="349"/>
    </location>
</feature>
<keyword evidence="3" id="KW-1185">Reference proteome</keyword>